<dbReference type="InterPro" id="IPR036396">
    <property type="entry name" value="Cyt_P450_sf"/>
</dbReference>
<comment type="similarity">
    <text evidence="1 6">Belongs to the cytochrome P450 family.</text>
</comment>
<dbReference type="PRINTS" id="PR00385">
    <property type="entry name" value="P450"/>
</dbReference>
<dbReference type="Proteomes" id="UP001151529">
    <property type="component" value="Chromosome 1"/>
</dbReference>
<dbReference type="PRINTS" id="PR00463">
    <property type="entry name" value="EP450I"/>
</dbReference>
<dbReference type="GO" id="GO:0016705">
    <property type="term" value="F:oxidoreductase activity, acting on paired donors, with incorporation or reduction of molecular oxygen"/>
    <property type="evidence" value="ECO:0007669"/>
    <property type="project" value="InterPro"/>
</dbReference>
<organism evidence="9">
    <name type="scientific">Salix viminalis</name>
    <name type="common">Common osier</name>
    <name type="synonym">Basket willow</name>
    <dbReference type="NCBI Taxonomy" id="40686"/>
    <lineage>
        <taxon>Eukaryota</taxon>
        <taxon>Viridiplantae</taxon>
        <taxon>Streptophyta</taxon>
        <taxon>Embryophyta</taxon>
        <taxon>Tracheophyta</taxon>
        <taxon>Spermatophyta</taxon>
        <taxon>Magnoliopsida</taxon>
        <taxon>eudicotyledons</taxon>
        <taxon>Gunneridae</taxon>
        <taxon>Pentapetalae</taxon>
        <taxon>rosids</taxon>
        <taxon>fabids</taxon>
        <taxon>Malpighiales</taxon>
        <taxon>Salicaceae</taxon>
        <taxon>Saliceae</taxon>
        <taxon>Salix</taxon>
    </lineage>
</organism>
<comment type="cofactor">
    <cofactor evidence="5">
        <name>heme</name>
        <dbReference type="ChEBI" id="CHEBI:30413"/>
    </cofactor>
</comment>
<dbReference type="Gene3D" id="1.10.630.10">
    <property type="entry name" value="Cytochrome P450"/>
    <property type="match status" value="1"/>
</dbReference>
<evidence type="ECO:0000256" key="3">
    <source>
        <dbReference type="ARBA" id="ARBA00023002"/>
    </source>
</evidence>
<evidence type="ECO:0000313" key="10">
    <source>
        <dbReference type="Proteomes" id="UP001151529"/>
    </source>
</evidence>
<evidence type="ECO:0000256" key="1">
    <source>
        <dbReference type="ARBA" id="ARBA00010617"/>
    </source>
</evidence>
<feature type="chain" id="PRO_5040616162" evidence="7">
    <location>
        <begin position="21"/>
        <end position="504"/>
    </location>
</feature>
<dbReference type="Pfam" id="PF00067">
    <property type="entry name" value="p450"/>
    <property type="match status" value="1"/>
</dbReference>
<evidence type="ECO:0000256" key="5">
    <source>
        <dbReference type="PIRSR" id="PIRSR602401-1"/>
    </source>
</evidence>
<name>A0A6N2KRT0_SALVM</name>
<dbReference type="EMBL" id="CAADRP010000668">
    <property type="protein sequence ID" value="VFU30857.1"/>
    <property type="molecule type" value="Genomic_DNA"/>
</dbReference>
<evidence type="ECO:0000256" key="4">
    <source>
        <dbReference type="ARBA" id="ARBA00023004"/>
    </source>
</evidence>
<keyword evidence="7" id="KW-0732">Signal</keyword>
<evidence type="ECO:0000256" key="6">
    <source>
        <dbReference type="RuleBase" id="RU000461"/>
    </source>
</evidence>
<dbReference type="GO" id="GO:0005506">
    <property type="term" value="F:iron ion binding"/>
    <property type="evidence" value="ECO:0007669"/>
    <property type="project" value="InterPro"/>
</dbReference>
<dbReference type="InterPro" id="IPR001128">
    <property type="entry name" value="Cyt_P450"/>
</dbReference>
<reference evidence="8" key="3">
    <citation type="journal article" date="2023" name="Int. J. Mol. Sci.">
        <title>De Novo Assembly and Annotation of 11 Diverse Shrub Willow (Salix) Genomes Reveals Novel Gene Organization in Sex-Linked Regions.</title>
        <authorList>
            <person name="Hyden B."/>
            <person name="Feng K."/>
            <person name="Yates T.B."/>
            <person name="Jawdy S."/>
            <person name="Cereghino C."/>
            <person name="Smart L.B."/>
            <person name="Muchero W."/>
        </authorList>
    </citation>
    <scope>NUCLEOTIDE SEQUENCE [LARGE SCALE GENOMIC DNA]</scope>
    <source>
        <tissue evidence="8">Shoot tip</tissue>
    </source>
</reference>
<dbReference type="AlphaFoldDB" id="A0A6N2KRT0"/>
<evidence type="ECO:0000313" key="8">
    <source>
        <dbReference type="EMBL" id="KAJ6714563.1"/>
    </source>
</evidence>
<keyword evidence="6 8" id="KW-0503">Monooxygenase</keyword>
<dbReference type="OrthoDB" id="2789670at2759"/>
<evidence type="ECO:0000256" key="7">
    <source>
        <dbReference type="SAM" id="SignalP"/>
    </source>
</evidence>
<feature type="binding site" description="axial binding residue" evidence="5">
    <location>
        <position position="445"/>
    </location>
    <ligand>
        <name>heme</name>
        <dbReference type="ChEBI" id="CHEBI:30413"/>
    </ligand>
    <ligandPart>
        <name>Fe</name>
        <dbReference type="ChEBI" id="CHEBI:18248"/>
    </ligandPart>
</feature>
<protein>
    <submittedName>
        <fullName evidence="8">CYTOCHROME P450 FAMILY MONOOXYGENASE</fullName>
    </submittedName>
</protein>
<reference evidence="9" key="1">
    <citation type="submission" date="2019-03" db="EMBL/GenBank/DDBJ databases">
        <authorList>
            <person name="Mank J."/>
            <person name="Almeida P."/>
        </authorList>
    </citation>
    <scope>NUCLEOTIDE SEQUENCE</scope>
    <source>
        <strain evidence="9">78183</strain>
    </source>
</reference>
<dbReference type="PANTHER" id="PTHR47950">
    <property type="entry name" value="CYTOCHROME P450, FAMILY 76, SUBFAMILY C, POLYPEPTIDE 5-RELATED"/>
    <property type="match status" value="1"/>
</dbReference>
<dbReference type="FunFam" id="1.10.630.10:FF:000007">
    <property type="entry name" value="Cytochrome P450 76C4"/>
    <property type="match status" value="1"/>
</dbReference>
<accession>A0A6N2KRT0</accession>
<sequence>MESLINTVLCVLFSFALVKILHFIASGSKTGSSGKLPPGPAALPIIGSLLDLGDKPHRSLARLAGTHGPLMSLRIGQITTVVISSATLAKEVLQKHDVLFCNRTIPDAIRAHRHHEFGMPWVPIDKRWRNLRTVCNRYIFANQKLDANQDLRREKIQELVAHVQEHCLAGKAMDIGQAAFTATLDALSNIIFSLNLSDSSSDTASQFKEVVGSIMEEAGKPNLADYFPVLRWIDLLGKKHRQTIHFGKILSILDGIVNERLRLRKLQGYVPVHDMLDTLLTISEDNNEGIMENGWIKHLFLDLFVAGTDTTSNTLEWAMAELLRNPRTLSKARAELEQTIGKGSLIEESDIVRLPYLQAVIKETFRLHPTVPLLLPRKAGENVEISGYTVPKDAQLFVNAWAIGRDPSSWEDPESFVPERFLGSDIDARGRHFELIPFGAGRRICPGLPLAMRMLHIMLGSLIHSFDWKLENGVTPESLDMDDKIGLALEKAQSLRAVPIQLQR</sequence>
<proteinExistence type="inferred from homology"/>
<dbReference type="GO" id="GO:0020037">
    <property type="term" value="F:heme binding"/>
    <property type="evidence" value="ECO:0007669"/>
    <property type="project" value="InterPro"/>
</dbReference>
<keyword evidence="4 5" id="KW-0408">Iron</keyword>
<evidence type="ECO:0000256" key="2">
    <source>
        <dbReference type="ARBA" id="ARBA00022723"/>
    </source>
</evidence>
<reference evidence="8" key="2">
    <citation type="submission" date="2022-11" db="EMBL/GenBank/DDBJ databases">
        <authorList>
            <person name="Hyden B.L."/>
            <person name="Feng K."/>
            <person name="Yates T."/>
            <person name="Jawdy S."/>
            <person name="Smart L.B."/>
            <person name="Muchero W."/>
        </authorList>
    </citation>
    <scope>NUCLEOTIDE SEQUENCE</scope>
    <source>
        <tissue evidence="8">Shoot tip</tissue>
    </source>
</reference>
<dbReference type="PROSITE" id="PS00086">
    <property type="entry name" value="CYTOCHROME_P450"/>
    <property type="match status" value="1"/>
</dbReference>
<dbReference type="PANTHER" id="PTHR47950:SF48">
    <property type="entry name" value="CYTOCHROME P450 FAMILY PROTEIN, EXPRESSED"/>
    <property type="match status" value="1"/>
</dbReference>
<evidence type="ECO:0000313" key="9">
    <source>
        <dbReference type="EMBL" id="VFU30857.1"/>
    </source>
</evidence>
<dbReference type="InterPro" id="IPR017972">
    <property type="entry name" value="Cyt_P450_CS"/>
</dbReference>
<dbReference type="CDD" id="cd11073">
    <property type="entry name" value="CYP76-like"/>
    <property type="match status" value="1"/>
</dbReference>
<keyword evidence="5 6" id="KW-0349">Heme</keyword>
<keyword evidence="2 5" id="KW-0479">Metal-binding</keyword>
<gene>
    <name evidence="8" type="ORF">OIU85_026101</name>
    <name evidence="9" type="ORF">SVIM_LOCUS124270</name>
</gene>
<keyword evidence="10" id="KW-1185">Reference proteome</keyword>
<dbReference type="GO" id="GO:0004497">
    <property type="term" value="F:monooxygenase activity"/>
    <property type="evidence" value="ECO:0007669"/>
    <property type="project" value="UniProtKB-KW"/>
</dbReference>
<dbReference type="EMBL" id="JAPFFL010000007">
    <property type="protein sequence ID" value="KAJ6714563.1"/>
    <property type="molecule type" value="Genomic_DNA"/>
</dbReference>
<keyword evidence="3 6" id="KW-0560">Oxidoreductase</keyword>
<dbReference type="InterPro" id="IPR002401">
    <property type="entry name" value="Cyt_P450_E_grp-I"/>
</dbReference>
<dbReference type="SUPFAM" id="SSF48264">
    <property type="entry name" value="Cytochrome P450"/>
    <property type="match status" value="1"/>
</dbReference>
<feature type="signal peptide" evidence="7">
    <location>
        <begin position="1"/>
        <end position="20"/>
    </location>
</feature>